<dbReference type="InterPro" id="IPR028994">
    <property type="entry name" value="Integrin_alpha_N"/>
</dbReference>
<dbReference type="EMBL" id="QJTK01000039">
    <property type="protein sequence ID" value="PYF06027.1"/>
    <property type="molecule type" value="Genomic_DNA"/>
</dbReference>
<dbReference type="PANTHER" id="PTHR38340:SF1">
    <property type="entry name" value="S-LAYER PROTEIN"/>
    <property type="match status" value="1"/>
</dbReference>
<dbReference type="SMART" id="SM00187">
    <property type="entry name" value="INB"/>
    <property type="match status" value="1"/>
</dbReference>
<dbReference type="GO" id="GO:0005615">
    <property type="term" value="C:extracellular space"/>
    <property type="evidence" value="ECO:0007669"/>
    <property type="project" value="InterPro"/>
</dbReference>
<dbReference type="InterPro" id="IPR036465">
    <property type="entry name" value="vWFA_dom_sf"/>
</dbReference>
<evidence type="ECO:0000313" key="15">
    <source>
        <dbReference type="Proteomes" id="UP000247727"/>
    </source>
</evidence>
<dbReference type="Pfam" id="PF00353">
    <property type="entry name" value="HemolysinCabind"/>
    <property type="match status" value="8"/>
</dbReference>
<name>A0A318TQ31_9RHOB</name>
<comment type="similarity">
    <text evidence="3">Belongs to the integrin beta chain family.</text>
</comment>
<feature type="domain" description="Integrin beta subunit VWA" evidence="13">
    <location>
        <begin position="1064"/>
        <end position="1392"/>
    </location>
</feature>
<dbReference type="Gene3D" id="2.150.10.10">
    <property type="entry name" value="Serralysin-like metalloprotease, C-terminal"/>
    <property type="match status" value="5"/>
</dbReference>
<evidence type="ECO:0000256" key="7">
    <source>
        <dbReference type="ARBA" id="ARBA00022737"/>
    </source>
</evidence>
<dbReference type="RefSeq" id="WP_181420959.1">
    <property type="nucleotide sequence ID" value="NZ_QJTK01000039.1"/>
</dbReference>
<evidence type="ECO:0000256" key="2">
    <source>
        <dbReference type="ARBA" id="ARBA00004613"/>
    </source>
</evidence>
<keyword evidence="5" id="KW-0812">Transmembrane</keyword>
<dbReference type="Pfam" id="PF00362">
    <property type="entry name" value="Integrin_beta"/>
    <property type="match status" value="1"/>
</dbReference>
<keyword evidence="8" id="KW-0401">Integrin</keyword>
<keyword evidence="6" id="KW-0732">Signal</keyword>
<keyword evidence="10" id="KW-1015">Disulfide bond</keyword>
<proteinExistence type="inferred from homology"/>
<evidence type="ECO:0000256" key="3">
    <source>
        <dbReference type="ARBA" id="ARBA00007449"/>
    </source>
</evidence>
<feature type="region of interest" description="Disordered" evidence="12">
    <location>
        <begin position="1005"/>
        <end position="1029"/>
    </location>
</feature>
<evidence type="ECO:0000256" key="6">
    <source>
        <dbReference type="ARBA" id="ARBA00022729"/>
    </source>
</evidence>
<keyword evidence="4" id="KW-0964">Secreted</keyword>
<dbReference type="Gene3D" id="3.40.50.410">
    <property type="entry name" value="von Willebrand factor, type A domain"/>
    <property type="match status" value="1"/>
</dbReference>
<dbReference type="SUPFAM" id="SSF51120">
    <property type="entry name" value="beta-Roll"/>
    <property type="match status" value="5"/>
</dbReference>
<keyword evidence="11" id="KW-0325">Glycoprotein</keyword>
<reference evidence="14 15" key="1">
    <citation type="submission" date="2018-06" db="EMBL/GenBank/DDBJ databases">
        <title>Genomic Encyclopedia of Type Strains, Phase III (KMG-III): the genomes of soil and plant-associated and newly described type strains.</title>
        <authorList>
            <person name="Whitman W."/>
        </authorList>
    </citation>
    <scope>NUCLEOTIDE SEQUENCE [LARGE SCALE GENOMIC DNA]</scope>
    <source>
        <strain evidence="14 15">JA737</strain>
    </source>
</reference>
<evidence type="ECO:0000256" key="12">
    <source>
        <dbReference type="SAM" id="MobiDB-lite"/>
    </source>
</evidence>
<evidence type="ECO:0000256" key="4">
    <source>
        <dbReference type="ARBA" id="ARBA00022525"/>
    </source>
</evidence>
<dbReference type="InterPro" id="IPR002369">
    <property type="entry name" value="Integrin_bsu_VWA"/>
</dbReference>
<dbReference type="Pfam" id="PF01839">
    <property type="entry name" value="FG-GAP"/>
    <property type="match status" value="3"/>
</dbReference>
<evidence type="ECO:0000259" key="13">
    <source>
        <dbReference type="SMART" id="SM00187"/>
    </source>
</evidence>
<dbReference type="PRINTS" id="PR00313">
    <property type="entry name" value="CABNDNGRPT"/>
</dbReference>
<dbReference type="InterPro" id="IPR011049">
    <property type="entry name" value="Serralysin-like_metalloprot_C"/>
</dbReference>
<dbReference type="GO" id="GO:0007229">
    <property type="term" value="P:integrin-mediated signaling pathway"/>
    <property type="evidence" value="ECO:0007669"/>
    <property type="project" value="UniProtKB-KW"/>
</dbReference>
<keyword evidence="9" id="KW-0472">Membrane</keyword>
<keyword evidence="7" id="KW-0677">Repeat</keyword>
<dbReference type="InterPro" id="IPR001343">
    <property type="entry name" value="Hemolysn_Ca-bd"/>
</dbReference>
<evidence type="ECO:0000256" key="5">
    <source>
        <dbReference type="ARBA" id="ARBA00022692"/>
    </source>
</evidence>
<dbReference type="GO" id="GO:0016020">
    <property type="term" value="C:membrane"/>
    <property type="evidence" value="ECO:0007669"/>
    <property type="project" value="UniProtKB-SubCell"/>
</dbReference>
<protein>
    <submittedName>
        <fullName evidence="14">Hemolysin type calcium-binding protein</fullName>
    </submittedName>
</protein>
<dbReference type="InterPro" id="IPR015812">
    <property type="entry name" value="Integrin_bsu"/>
</dbReference>
<dbReference type="InterPro" id="IPR050557">
    <property type="entry name" value="RTX_toxin/Mannuronan_C5-epim"/>
</dbReference>
<evidence type="ECO:0000313" key="14">
    <source>
        <dbReference type="EMBL" id="PYF06027.1"/>
    </source>
</evidence>
<dbReference type="PROSITE" id="PS00330">
    <property type="entry name" value="HEMOLYSIN_CALCIUM"/>
    <property type="match status" value="5"/>
</dbReference>
<evidence type="ECO:0000256" key="11">
    <source>
        <dbReference type="ARBA" id="ARBA00023180"/>
    </source>
</evidence>
<dbReference type="SUPFAM" id="SSF69318">
    <property type="entry name" value="Integrin alpha N-terminal domain"/>
    <property type="match status" value="3"/>
</dbReference>
<comment type="caution">
    <text evidence="14">The sequence shown here is derived from an EMBL/GenBank/DDBJ whole genome shotgun (WGS) entry which is preliminary data.</text>
</comment>
<dbReference type="Gene3D" id="2.130.10.130">
    <property type="entry name" value="Integrin alpha, N-terminal"/>
    <property type="match status" value="3"/>
</dbReference>
<evidence type="ECO:0000256" key="10">
    <source>
        <dbReference type="ARBA" id="ARBA00023157"/>
    </source>
</evidence>
<dbReference type="Proteomes" id="UP000247727">
    <property type="component" value="Unassembled WGS sequence"/>
</dbReference>
<gene>
    <name evidence="14" type="ORF">C8J30_1391</name>
</gene>
<feature type="non-terminal residue" evidence="14">
    <location>
        <position position="1416"/>
    </location>
</feature>
<dbReference type="PANTHER" id="PTHR38340">
    <property type="entry name" value="S-LAYER PROTEIN"/>
    <property type="match status" value="1"/>
</dbReference>
<dbReference type="InterPro" id="IPR018511">
    <property type="entry name" value="Hemolysin-typ_Ca-bd_CS"/>
</dbReference>
<dbReference type="InterPro" id="IPR013517">
    <property type="entry name" value="FG-GAP"/>
</dbReference>
<dbReference type="SUPFAM" id="SSF53300">
    <property type="entry name" value="vWA-like"/>
    <property type="match status" value="1"/>
</dbReference>
<comment type="subcellular location">
    <subcellularLocation>
        <location evidence="1">Membrane</location>
        <topology evidence="1">Single-pass type I membrane protein</topology>
    </subcellularLocation>
    <subcellularLocation>
        <location evidence="2">Secreted</location>
    </subcellularLocation>
</comment>
<dbReference type="InterPro" id="IPR013519">
    <property type="entry name" value="Int_alpha_beta-p"/>
</dbReference>
<dbReference type="GO" id="GO:0005509">
    <property type="term" value="F:calcium ion binding"/>
    <property type="evidence" value="ECO:0007669"/>
    <property type="project" value="InterPro"/>
</dbReference>
<dbReference type="SMART" id="SM00191">
    <property type="entry name" value="Int_alpha"/>
    <property type="match status" value="7"/>
</dbReference>
<dbReference type="PROSITE" id="PS51470">
    <property type="entry name" value="FG_GAP"/>
    <property type="match status" value="2"/>
</dbReference>
<accession>A0A318TQ31</accession>
<evidence type="ECO:0000256" key="8">
    <source>
        <dbReference type="ARBA" id="ARBA00023037"/>
    </source>
</evidence>
<evidence type="ECO:0000256" key="9">
    <source>
        <dbReference type="ARBA" id="ARBA00023136"/>
    </source>
</evidence>
<sequence>MPNPNAKIRLAATLSAGGGFQLLSPAPGDLLATPLGLSGAQSAGSVTDLNGDGRADIILGTPGSDDKAPDAGRIFVTLGAAAPGSVQDVSHGTPDVMIIDGARAGDMAGFAVGGISDLNGDGLGEVLVGAPGMAVGAGSDAGAGFVVWGAASGTGNGVDLLDPFSGAGGGYVLKGQAAGDMAGYAMAMSADMNGDGRAEVLIGAPGQDAGGSDAGAAYVVWGKASETQVLLSTVAAGTGGFRILGAAAGDRIGAVIATLADQGGDARPEILLGSASALGGAGAVWVVDGQASGATVRLASLTAGYRITGSAGDGAGAAVADAGDINGDGRHDIIVGSASGTRAWLVHGQSGHGDVLLSDVAAGHGGVQITGSNLAGLTVLGSVDLNGDGVADLVLGTPHDSEGGTEAGAVFVIWGDQMYRPIDLDEVGQGIGGVKIVGAAGSLTGASVALAGDQDGDGRTDLAILAPGQGAALDVLYTPDWVVDPTVYGSAANDVIGAGSGGIHHAIGAGADSVMGLAGDDTLSTGAGNDTLDGGLGADLLTGGAGDDTYLVEATGDVVREAAGGGTDTVIAARNFTLTAQIENLTLTGAARSGTGNALANLITGTDFGDTLSGAAGDDTLVGGRGNDTYVVAQAGDVVTEAAGGGTDVVRAAIDWTLGANLENLVLGSLALLGTGNELSNTITGTARGNTLDGGAGADTLIGLGGNDLYVFDSSLDRVVEVDGGGRDTVRASADVVLADWVEALELTTPGHRGTGNALANVLTGSSGADTLDGGAGIDTLAGGTGDDTYLVTDAGDRTVELTAAGHDAVLAAIDWVLASNIEDLTLTGAAHVGTGNALANTITGTSGADTLDGRGGADTLIGGAGDDLYRIDSRGDVVTELAGGGSDTIEASVSATLAEGVETLVLTRAGLTGTGTASGDHLIGATGAERLIGLAGDDTLEGGAGADTMTGGAGDDTYLIDDLGDTIVEGAGEGTDVAVLMRDGLTVTGDVEIIRLGGTAHSLTGSSGANTLEGGSGDDSLDGGAGDDRILAGDGDDVITATAGHDTVSGGSGDDRYIVHGSALDIEDFLGHDTLDASQSSTNDHIDLSGATDTEIEGEIVHVAPGGSTISPLDVQLLQDLTGSFGDDIATVRGLVPQMVAAIQAVQADSVFGVSSFIDRPVSPFGAPGEWVYRLDQAMSAEGAALAATYAGMVNLSGADAPEAQLDALMQLALHATEAGYRTSSARFVVLFTDAPFHIAGDGAAAGITTPNNGDGVLIDGGLGEDYPLIAQVRDALAAANIIPIFAIAGGYETTYQDLATQLGRGTVVTLSANSSNIVDAITAGMAAATTSHIEDAFGGTGDDTILGGAEANDLVGNGGADHLTGNAGADILTGGAGDDVFVFLTASDSTALQADVITDFTSGSDHIDLAAIDA</sequence>
<evidence type="ECO:0000256" key="1">
    <source>
        <dbReference type="ARBA" id="ARBA00004479"/>
    </source>
</evidence>
<organism evidence="14 15">
    <name type="scientific">Rhodobacter viridis</name>
    <dbReference type="NCBI Taxonomy" id="1054202"/>
    <lineage>
        <taxon>Bacteria</taxon>
        <taxon>Pseudomonadati</taxon>
        <taxon>Pseudomonadota</taxon>
        <taxon>Alphaproteobacteria</taxon>
        <taxon>Rhodobacterales</taxon>
        <taxon>Rhodobacter group</taxon>
        <taxon>Rhodobacter</taxon>
    </lineage>
</organism>
<dbReference type="PRINTS" id="PR01186">
    <property type="entry name" value="INTEGRINB"/>
</dbReference>
<keyword evidence="15" id="KW-1185">Reference proteome</keyword>